<keyword evidence="2" id="KW-1185">Reference proteome</keyword>
<protein>
    <submittedName>
        <fullName evidence="1">Uncharacterized protein</fullName>
    </submittedName>
</protein>
<dbReference type="AlphaFoldDB" id="A0A9D3W6T4"/>
<reference evidence="1 2" key="1">
    <citation type="journal article" date="2021" name="Plant Biotechnol. J.">
        <title>Multi-omics assisted identification of the key and species-specific regulatory components of drought-tolerant mechanisms in Gossypium stocksii.</title>
        <authorList>
            <person name="Yu D."/>
            <person name="Ke L."/>
            <person name="Zhang D."/>
            <person name="Wu Y."/>
            <person name="Sun Y."/>
            <person name="Mei J."/>
            <person name="Sun J."/>
            <person name="Sun Y."/>
        </authorList>
    </citation>
    <scope>NUCLEOTIDE SEQUENCE [LARGE SCALE GENOMIC DNA]</scope>
    <source>
        <strain evidence="2">cv. E1</strain>
        <tissue evidence="1">Leaf</tissue>
    </source>
</reference>
<dbReference type="Proteomes" id="UP000828251">
    <property type="component" value="Unassembled WGS sequence"/>
</dbReference>
<accession>A0A9D3W6T4</accession>
<proteinExistence type="predicted"/>
<name>A0A9D3W6T4_9ROSI</name>
<dbReference type="OrthoDB" id="982559at2759"/>
<dbReference type="EMBL" id="JAIQCV010000003">
    <property type="protein sequence ID" value="KAH1114459.1"/>
    <property type="molecule type" value="Genomic_DNA"/>
</dbReference>
<sequence>MTFRIFQPRPIMMYRPTSSSSRLSEQSFSIPPNQNPEFPPKVIRLVIEKTFQQKAREMMIEYQLQTFKNFGSFNLKPFGVHPDYPFIHPIRWICFIEVPEELKWFLWYFTHLYHISIRFSVENLKYSLRNAIDRNIWPEYQNFFTVLSCFHPLDQWLNMVTNEQMRTPRYEVVTIFCKPQYFVQCGRATQLGSFPTTWVHRIYPDEVTYSDIEYRNLQKYLCQLNYTILVKIWPPPDIEAHWDTVPDGLYYQQILQALQEYKAKIPDPSEWSQ</sequence>
<gene>
    <name evidence="1" type="ORF">J1N35_007837</name>
</gene>
<organism evidence="1 2">
    <name type="scientific">Gossypium stocksii</name>
    <dbReference type="NCBI Taxonomy" id="47602"/>
    <lineage>
        <taxon>Eukaryota</taxon>
        <taxon>Viridiplantae</taxon>
        <taxon>Streptophyta</taxon>
        <taxon>Embryophyta</taxon>
        <taxon>Tracheophyta</taxon>
        <taxon>Spermatophyta</taxon>
        <taxon>Magnoliopsida</taxon>
        <taxon>eudicotyledons</taxon>
        <taxon>Gunneridae</taxon>
        <taxon>Pentapetalae</taxon>
        <taxon>rosids</taxon>
        <taxon>malvids</taxon>
        <taxon>Malvales</taxon>
        <taxon>Malvaceae</taxon>
        <taxon>Malvoideae</taxon>
        <taxon>Gossypium</taxon>
    </lineage>
</organism>
<evidence type="ECO:0000313" key="2">
    <source>
        <dbReference type="Proteomes" id="UP000828251"/>
    </source>
</evidence>
<comment type="caution">
    <text evidence="1">The sequence shown here is derived from an EMBL/GenBank/DDBJ whole genome shotgun (WGS) entry which is preliminary data.</text>
</comment>
<evidence type="ECO:0000313" key="1">
    <source>
        <dbReference type="EMBL" id="KAH1114459.1"/>
    </source>
</evidence>